<evidence type="ECO:0000313" key="1">
    <source>
        <dbReference type="EMBL" id="QAB18449.1"/>
    </source>
</evidence>
<evidence type="ECO:0008006" key="3">
    <source>
        <dbReference type="Google" id="ProtNLM"/>
    </source>
</evidence>
<organism evidence="1 2">
    <name type="scientific">Leucobacter muris</name>
    <dbReference type="NCBI Taxonomy" id="1935379"/>
    <lineage>
        <taxon>Bacteria</taxon>
        <taxon>Bacillati</taxon>
        <taxon>Actinomycetota</taxon>
        <taxon>Actinomycetes</taxon>
        <taxon>Micrococcales</taxon>
        <taxon>Microbacteriaceae</taxon>
        <taxon>Leucobacter</taxon>
    </lineage>
</organism>
<gene>
    <name evidence="1" type="ORF">Leucomu_11445</name>
</gene>
<sequence length="407" mass="45705">MAVLWEAEGHTRYLAREGRAGNRAGGPDRSGRIEPEVYPNSALRPQAAPGAIFWRGSAAPVGNRVSARHVLQGEAMPSSRGPRTSPLPPRAFLVGEGMRGELSRRQLRHPRFEAPHRGVRRLKDDARSAHLRERVARAAADYLPLLRRERREAFSHTTALHLYGAPIRTPVEVHVSIAAPHGPARGRNVLGHHHGARVRPRALRVAGAATALPCVPPATALIQSASLLSFREQVVAIDHLVRVRGRAGGEWSLAELHDLAAAVADSSARGILRLRAALSVARIGAESRMESLQHFELARMGVDTLELQADLHDREGVWIGRFDSVDRVKRRILEYDGEQHRIDRAQYLHDERRLDRARDEGYRVMRTHYEDFRPEALERTRAGLCEFLQCRPRPIPAWLERYFAEPY</sequence>
<proteinExistence type="predicted"/>
<dbReference type="EMBL" id="CP035037">
    <property type="protein sequence ID" value="QAB18449.1"/>
    <property type="molecule type" value="Genomic_DNA"/>
</dbReference>
<protein>
    <recommendedName>
        <fullName evidence="3">DUF559 domain-containing protein</fullName>
    </recommendedName>
</protein>
<name>A0ABX5QH81_9MICO</name>
<reference evidence="1 2" key="1">
    <citation type="submission" date="2019-01" db="EMBL/GenBank/DDBJ databases">
        <title>Leucobacter muris sp. nov. isolated from the nose of a laboratory mouse.</title>
        <authorList>
            <person name="Benga L."/>
            <person name="Sproeer C."/>
            <person name="Schumann P."/>
            <person name="Verbarg S."/>
            <person name="Bunk B."/>
            <person name="Engelhardt E."/>
            <person name="Benten P.M."/>
            <person name="Sager M."/>
        </authorList>
    </citation>
    <scope>NUCLEOTIDE SEQUENCE [LARGE SCALE GENOMIC DNA]</scope>
    <source>
        <strain evidence="1 2">DSM 101948</strain>
    </source>
</reference>
<accession>A0ABX5QH81</accession>
<keyword evidence="2" id="KW-1185">Reference proteome</keyword>
<dbReference type="Proteomes" id="UP000285768">
    <property type="component" value="Chromosome"/>
</dbReference>
<evidence type="ECO:0000313" key="2">
    <source>
        <dbReference type="Proteomes" id="UP000285768"/>
    </source>
</evidence>
<dbReference type="RefSeq" id="WP_128387311.1">
    <property type="nucleotide sequence ID" value="NZ_CP035037.1"/>
</dbReference>